<dbReference type="GO" id="GO:0005739">
    <property type="term" value="C:mitochondrion"/>
    <property type="evidence" value="ECO:0007669"/>
    <property type="project" value="TreeGrafter"/>
</dbReference>
<dbReference type="InterPro" id="IPR003817">
    <property type="entry name" value="PS_Dcarbxylase"/>
</dbReference>
<feature type="transmembrane region" description="Helical" evidence="3">
    <location>
        <begin position="26"/>
        <end position="43"/>
    </location>
</feature>
<evidence type="ECO:0000256" key="2">
    <source>
        <dbReference type="ARBA" id="ARBA00023239"/>
    </source>
</evidence>
<proteinExistence type="predicted"/>
<evidence type="ECO:0000256" key="3">
    <source>
        <dbReference type="SAM" id="Phobius"/>
    </source>
</evidence>
<dbReference type="VEuPathDB" id="TriTrypDB:TvY486_0904460"/>
<dbReference type="Pfam" id="PF02666">
    <property type="entry name" value="PS_Dcarbxylase"/>
    <property type="match status" value="1"/>
</dbReference>
<keyword evidence="1" id="KW-0210">Decarboxylase</keyword>
<dbReference type="AlphaFoldDB" id="G0U2X1"/>
<dbReference type="GO" id="GO:0006646">
    <property type="term" value="P:phosphatidylethanolamine biosynthetic process"/>
    <property type="evidence" value="ECO:0007669"/>
    <property type="project" value="TreeGrafter"/>
</dbReference>
<dbReference type="OMA" id="KDYHHYH"/>
<reference evidence="4" key="1">
    <citation type="journal article" date="2012" name="Proc. Natl. Acad. Sci. U.S.A.">
        <title>Antigenic diversity is generated by distinct evolutionary mechanisms in African trypanosome species.</title>
        <authorList>
            <person name="Jackson A.P."/>
            <person name="Berry A."/>
            <person name="Aslett M."/>
            <person name="Allison H.C."/>
            <person name="Burton P."/>
            <person name="Vavrova-Anderson J."/>
            <person name="Brown R."/>
            <person name="Browne H."/>
            <person name="Corton N."/>
            <person name="Hauser H."/>
            <person name="Gamble J."/>
            <person name="Gilderthorp R."/>
            <person name="Marcello L."/>
            <person name="McQuillan J."/>
            <person name="Otto T.D."/>
            <person name="Quail M.A."/>
            <person name="Sanders M.J."/>
            <person name="van Tonder A."/>
            <person name="Ginger M.L."/>
            <person name="Field M.C."/>
            <person name="Barry J.D."/>
            <person name="Hertz-Fowler C."/>
            <person name="Berriman M."/>
        </authorList>
    </citation>
    <scope>NUCLEOTIDE SEQUENCE</scope>
    <source>
        <strain evidence="4">Y486</strain>
    </source>
</reference>
<keyword evidence="3" id="KW-0812">Transmembrane</keyword>
<sequence>MLHKCQYLSFYRNNTHRPFTNPVRRWLYHYLFGGLFLGAGLGISTQYQLAAWEARYHPQRGERLCTAGMLELLTLLPFNYISNLFGHMCESTLFPVSFHHRLIDVLVWWYGVDLAEAKKETFSSLQDFFVREWKDGARMLSPFPIVAPSDGVVLSVQENVTDEQLVQVKGLSYSIRGLFHGSMPPVSEGQKRIAIVLHLRIQDFHHVITPCNFRCLEAIYIPGALMPHTSAGYHWIPAVLALNERVVLRGTLCEDWSGKGSIGIALVGGTLTGRIALHIDERIQTNFLTPPAYAIHRHYTSEPLLKKGDPLSTFYWGSSVVIVLDVPQNASISAKPGDVTKAGEALVTL</sequence>
<name>G0U2X1_TRYVY</name>
<protein>
    <submittedName>
        <fullName evidence="4">Putative phosphatidylserine decarboxylase</fullName>
    </submittedName>
</protein>
<dbReference type="PANTHER" id="PTHR10067">
    <property type="entry name" value="PHOSPHATIDYLSERINE DECARBOXYLASE"/>
    <property type="match status" value="1"/>
</dbReference>
<accession>G0U2X1</accession>
<keyword evidence="3" id="KW-1133">Transmembrane helix</keyword>
<evidence type="ECO:0000313" key="4">
    <source>
        <dbReference type="EMBL" id="CCC50625.1"/>
    </source>
</evidence>
<organism evidence="4">
    <name type="scientific">Trypanosoma vivax (strain Y486)</name>
    <dbReference type="NCBI Taxonomy" id="1055687"/>
    <lineage>
        <taxon>Eukaryota</taxon>
        <taxon>Discoba</taxon>
        <taxon>Euglenozoa</taxon>
        <taxon>Kinetoplastea</taxon>
        <taxon>Metakinetoplastina</taxon>
        <taxon>Trypanosomatida</taxon>
        <taxon>Trypanosomatidae</taxon>
        <taxon>Trypanosoma</taxon>
        <taxon>Duttonella</taxon>
    </lineage>
</organism>
<gene>
    <name evidence="4" type="ORF">TVY486_0904460</name>
</gene>
<evidence type="ECO:0000256" key="1">
    <source>
        <dbReference type="ARBA" id="ARBA00022793"/>
    </source>
</evidence>
<keyword evidence="3" id="KW-0472">Membrane</keyword>
<keyword evidence="2" id="KW-0456">Lyase</keyword>
<dbReference type="GO" id="GO:0004609">
    <property type="term" value="F:phosphatidylserine decarboxylase activity"/>
    <property type="evidence" value="ECO:0007669"/>
    <property type="project" value="InterPro"/>
</dbReference>
<dbReference type="EMBL" id="HE573025">
    <property type="protein sequence ID" value="CCC50625.1"/>
    <property type="molecule type" value="Genomic_DNA"/>
</dbReference>
<dbReference type="PANTHER" id="PTHR10067:SF6">
    <property type="entry name" value="PHOSPHATIDYLSERINE DECARBOXYLASE PROENZYME, MITOCHONDRIAL"/>
    <property type="match status" value="1"/>
</dbReference>